<dbReference type="SUPFAM" id="SSF54106">
    <property type="entry name" value="LysM domain"/>
    <property type="match status" value="2"/>
</dbReference>
<feature type="signal peptide" evidence="5">
    <location>
        <begin position="1"/>
        <end position="20"/>
    </location>
</feature>
<feature type="region of interest" description="Disordered" evidence="4">
    <location>
        <begin position="93"/>
        <end position="128"/>
    </location>
</feature>
<organism evidence="7 8">
    <name type="scientific">Apodospora peruviana</name>
    <dbReference type="NCBI Taxonomy" id="516989"/>
    <lineage>
        <taxon>Eukaryota</taxon>
        <taxon>Fungi</taxon>
        <taxon>Dikarya</taxon>
        <taxon>Ascomycota</taxon>
        <taxon>Pezizomycotina</taxon>
        <taxon>Sordariomycetes</taxon>
        <taxon>Sordariomycetidae</taxon>
        <taxon>Sordariales</taxon>
        <taxon>Lasiosphaeriaceae</taxon>
        <taxon>Apodospora</taxon>
    </lineage>
</organism>
<feature type="domain" description="LysM" evidence="6">
    <location>
        <begin position="33"/>
        <end position="78"/>
    </location>
</feature>
<evidence type="ECO:0000313" key="8">
    <source>
        <dbReference type="Proteomes" id="UP001283341"/>
    </source>
</evidence>
<dbReference type="InterPro" id="IPR052210">
    <property type="entry name" value="LysM1-like"/>
</dbReference>
<reference evidence="7" key="1">
    <citation type="journal article" date="2023" name="Mol. Phylogenet. Evol.">
        <title>Genome-scale phylogeny and comparative genomics of the fungal order Sordariales.</title>
        <authorList>
            <person name="Hensen N."/>
            <person name="Bonometti L."/>
            <person name="Westerberg I."/>
            <person name="Brannstrom I.O."/>
            <person name="Guillou S."/>
            <person name="Cros-Aarteil S."/>
            <person name="Calhoun S."/>
            <person name="Haridas S."/>
            <person name="Kuo A."/>
            <person name="Mondo S."/>
            <person name="Pangilinan J."/>
            <person name="Riley R."/>
            <person name="LaButti K."/>
            <person name="Andreopoulos B."/>
            <person name="Lipzen A."/>
            <person name="Chen C."/>
            <person name="Yan M."/>
            <person name="Daum C."/>
            <person name="Ng V."/>
            <person name="Clum A."/>
            <person name="Steindorff A."/>
            <person name="Ohm R.A."/>
            <person name="Martin F."/>
            <person name="Silar P."/>
            <person name="Natvig D.O."/>
            <person name="Lalanne C."/>
            <person name="Gautier V."/>
            <person name="Ament-Velasquez S.L."/>
            <person name="Kruys A."/>
            <person name="Hutchinson M.I."/>
            <person name="Powell A.J."/>
            <person name="Barry K."/>
            <person name="Miller A.N."/>
            <person name="Grigoriev I.V."/>
            <person name="Debuchy R."/>
            <person name="Gladieux P."/>
            <person name="Hiltunen Thoren M."/>
            <person name="Johannesson H."/>
        </authorList>
    </citation>
    <scope>NUCLEOTIDE SEQUENCE</scope>
    <source>
        <strain evidence="7">CBS 118394</strain>
    </source>
</reference>
<feature type="chain" id="PRO_5041913877" evidence="5">
    <location>
        <begin position="21"/>
        <end position="270"/>
    </location>
</feature>
<evidence type="ECO:0000256" key="4">
    <source>
        <dbReference type="SAM" id="MobiDB-lite"/>
    </source>
</evidence>
<keyword evidence="1" id="KW-0147">Chitin-binding</keyword>
<feature type="domain" description="LysM" evidence="6">
    <location>
        <begin position="222"/>
        <end position="268"/>
    </location>
</feature>
<dbReference type="PROSITE" id="PS51782">
    <property type="entry name" value="LYSM"/>
    <property type="match status" value="3"/>
</dbReference>
<evidence type="ECO:0000256" key="3">
    <source>
        <dbReference type="ARBA" id="ARBA00044955"/>
    </source>
</evidence>
<dbReference type="Proteomes" id="UP001283341">
    <property type="component" value="Unassembled WGS sequence"/>
</dbReference>
<comment type="caution">
    <text evidence="7">The sequence shown here is derived from an EMBL/GenBank/DDBJ whole genome shotgun (WGS) entry which is preliminary data.</text>
</comment>
<feature type="domain" description="LysM" evidence="6">
    <location>
        <begin position="138"/>
        <end position="184"/>
    </location>
</feature>
<accession>A0AAE0HSN6</accession>
<dbReference type="EMBL" id="JAUEDM010000009">
    <property type="protein sequence ID" value="KAK3312159.1"/>
    <property type="molecule type" value="Genomic_DNA"/>
</dbReference>
<dbReference type="Gene3D" id="3.10.350.10">
    <property type="entry name" value="LysM domain"/>
    <property type="match status" value="3"/>
</dbReference>
<dbReference type="CDD" id="cd00118">
    <property type="entry name" value="LysM"/>
    <property type="match status" value="2"/>
</dbReference>
<keyword evidence="2" id="KW-0843">Virulence</keyword>
<feature type="compositionally biased region" description="Low complexity" evidence="4">
    <location>
        <begin position="193"/>
        <end position="209"/>
    </location>
</feature>
<dbReference type="AlphaFoldDB" id="A0AAE0HSN6"/>
<dbReference type="Pfam" id="PF01476">
    <property type="entry name" value="LysM"/>
    <property type="match status" value="3"/>
</dbReference>
<proteinExistence type="inferred from homology"/>
<reference evidence="7" key="2">
    <citation type="submission" date="2023-06" db="EMBL/GenBank/DDBJ databases">
        <authorList>
            <consortium name="Lawrence Berkeley National Laboratory"/>
            <person name="Haridas S."/>
            <person name="Hensen N."/>
            <person name="Bonometti L."/>
            <person name="Westerberg I."/>
            <person name="Brannstrom I.O."/>
            <person name="Guillou S."/>
            <person name="Cros-Aarteil S."/>
            <person name="Calhoun S."/>
            <person name="Kuo A."/>
            <person name="Mondo S."/>
            <person name="Pangilinan J."/>
            <person name="Riley R."/>
            <person name="Labutti K."/>
            <person name="Andreopoulos B."/>
            <person name="Lipzen A."/>
            <person name="Chen C."/>
            <person name="Yanf M."/>
            <person name="Daum C."/>
            <person name="Ng V."/>
            <person name="Clum A."/>
            <person name="Steindorff A."/>
            <person name="Ohm R."/>
            <person name="Martin F."/>
            <person name="Silar P."/>
            <person name="Natvig D."/>
            <person name="Lalanne C."/>
            <person name="Gautier V."/>
            <person name="Ament-Velasquez S.L."/>
            <person name="Kruys A."/>
            <person name="Hutchinson M.I."/>
            <person name="Powell A.J."/>
            <person name="Barry K."/>
            <person name="Miller A.N."/>
            <person name="Grigoriev I.V."/>
            <person name="Debuchy R."/>
            <person name="Gladieux P."/>
            <person name="Thoren M.H."/>
            <person name="Johannesson H."/>
        </authorList>
    </citation>
    <scope>NUCLEOTIDE SEQUENCE</scope>
    <source>
        <strain evidence="7">CBS 118394</strain>
    </source>
</reference>
<protein>
    <submittedName>
        <fullName evidence="7">LysM domain-containing protein</fullName>
    </submittedName>
</protein>
<evidence type="ECO:0000256" key="2">
    <source>
        <dbReference type="ARBA" id="ARBA00023026"/>
    </source>
</evidence>
<dbReference type="SMART" id="SM00257">
    <property type="entry name" value="LysM"/>
    <property type="match status" value="3"/>
</dbReference>
<keyword evidence="5" id="KW-0732">Signal</keyword>
<evidence type="ECO:0000259" key="6">
    <source>
        <dbReference type="PROSITE" id="PS51782"/>
    </source>
</evidence>
<dbReference type="PANTHER" id="PTHR34997">
    <property type="entry name" value="AM15"/>
    <property type="match status" value="1"/>
</dbReference>
<keyword evidence="8" id="KW-1185">Reference proteome</keyword>
<evidence type="ECO:0000256" key="1">
    <source>
        <dbReference type="ARBA" id="ARBA00022669"/>
    </source>
</evidence>
<dbReference type="InterPro" id="IPR018392">
    <property type="entry name" value="LysM"/>
</dbReference>
<dbReference type="PANTHER" id="PTHR34997:SF18">
    <property type="entry name" value="LYSM DOMAIN-CONTAINING PROTEIN"/>
    <property type="match status" value="1"/>
</dbReference>
<sequence>MHASYLLAGVAGLVPALVTAQHPEMLKRGVNCSFATAPDRGATCESFASSWGLSVEDLQKLNPGISCPDIVFGKEYCVIGEVTGSDPVTTSSTAIAKPPATTSTTSKVSTTLKTTTSSTASGPTPTKTMPNLAPNCDKFYMVAKNDNCDTIANKNAITVAQFRSWNSEIDATCSNLWLDYYVCVHIPGAAPLPTTTSTSKTPEPTKTGPQPQMPDIVSNCKKFYMIKAGDGCDAIAKANNISTAQFLKYNPFVDSKCNNLWKDYYVCTGV</sequence>
<comment type="similarity">
    <text evidence="3">Belongs to the secreted LysM effector family.</text>
</comment>
<gene>
    <name evidence="7" type="ORF">B0H66DRAFT_485975</name>
</gene>
<dbReference type="InterPro" id="IPR036779">
    <property type="entry name" value="LysM_dom_sf"/>
</dbReference>
<evidence type="ECO:0000313" key="7">
    <source>
        <dbReference type="EMBL" id="KAK3312159.1"/>
    </source>
</evidence>
<name>A0AAE0HSN6_9PEZI</name>
<evidence type="ECO:0000256" key="5">
    <source>
        <dbReference type="SAM" id="SignalP"/>
    </source>
</evidence>
<feature type="region of interest" description="Disordered" evidence="4">
    <location>
        <begin position="193"/>
        <end position="212"/>
    </location>
</feature>
<dbReference type="GO" id="GO:0008061">
    <property type="term" value="F:chitin binding"/>
    <property type="evidence" value="ECO:0007669"/>
    <property type="project" value="UniProtKB-KW"/>
</dbReference>